<comment type="caution">
    <text evidence="1">The sequence shown here is derived from an EMBL/GenBank/DDBJ whole genome shotgun (WGS) entry which is preliminary data.</text>
</comment>
<name>A0A0A3XGY3_BRAJP</name>
<dbReference type="Proteomes" id="UP000030377">
    <property type="component" value="Unassembled WGS sequence"/>
</dbReference>
<sequence>MARNRIPTLGSRIATLDTRKAKPLPKKADPHYQTAEHEEWAEFVKRRAGYRCEHVDDGKRCWRSAEKGYRMYADHIKDIKDRPDLALDRDNGRCACSSHNVRAGIQARANRMKS</sequence>
<protein>
    <recommendedName>
        <fullName evidence="3">HNH endonuclease</fullName>
    </recommendedName>
</protein>
<proteinExistence type="predicted"/>
<organism evidence="1 2">
    <name type="scientific">Bradyrhizobium japonicum</name>
    <dbReference type="NCBI Taxonomy" id="375"/>
    <lineage>
        <taxon>Bacteria</taxon>
        <taxon>Pseudomonadati</taxon>
        <taxon>Pseudomonadota</taxon>
        <taxon>Alphaproteobacteria</taxon>
        <taxon>Hyphomicrobiales</taxon>
        <taxon>Nitrobacteraceae</taxon>
        <taxon>Bradyrhizobium</taxon>
    </lineage>
</organism>
<evidence type="ECO:0008006" key="3">
    <source>
        <dbReference type="Google" id="ProtNLM"/>
    </source>
</evidence>
<dbReference type="AlphaFoldDB" id="A0A0A3XGY3"/>
<dbReference type="RefSeq" id="WP_038943366.1">
    <property type="nucleotide sequence ID" value="NZ_JRPN01000042.1"/>
</dbReference>
<gene>
    <name evidence="1" type="ORF">MA20_42890</name>
</gene>
<dbReference type="EMBL" id="JRPN01000042">
    <property type="protein sequence ID" value="KGT73697.1"/>
    <property type="molecule type" value="Genomic_DNA"/>
</dbReference>
<evidence type="ECO:0000313" key="1">
    <source>
        <dbReference type="EMBL" id="KGT73697.1"/>
    </source>
</evidence>
<accession>A0A0A3XGY3</accession>
<evidence type="ECO:0000313" key="2">
    <source>
        <dbReference type="Proteomes" id="UP000030377"/>
    </source>
</evidence>
<reference evidence="1 2" key="1">
    <citation type="submission" date="2014-09" db="EMBL/GenBank/DDBJ databases">
        <title>Draft genome of Bradyrhizobium japonicum Is-34.</title>
        <authorList>
            <person name="Tsurumaru H."/>
            <person name="Yamakawa T."/>
            <person name="Hashimoto S."/>
            <person name="Okizaki K."/>
            <person name="Kanesaki Y."/>
            <person name="Yoshikawa H."/>
            <person name="Yajima S."/>
        </authorList>
    </citation>
    <scope>NUCLEOTIDE SEQUENCE [LARGE SCALE GENOMIC DNA]</scope>
    <source>
        <strain evidence="1 2">Is-34</strain>
    </source>
</reference>